<proteinExistence type="predicted"/>
<dbReference type="InterPro" id="IPR051147">
    <property type="entry name" value="CFAP_domain-containing"/>
</dbReference>
<dbReference type="PANTHER" id="PTHR21683:SF2">
    <property type="entry name" value="COILED-COIL DOMAIN-CONTAINING PROTEIN 42 LIKE-2-LIKE"/>
    <property type="match status" value="1"/>
</dbReference>
<dbReference type="AlphaFoldDB" id="A0AAV6GJN5"/>
<dbReference type="GO" id="GO:0005856">
    <property type="term" value="C:cytoskeleton"/>
    <property type="evidence" value="ECO:0007669"/>
    <property type="project" value="UniProtKB-ARBA"/>
</dbReference>
<gene>
    <name evidence="4" type="ORF">AALO_G00142720</name>
</gene>
<sequence>MLKAFLQFYSSTIMDAKNKANDLAAAFNNHFKNNLQHQLLGKQSEDFVAPATRLLKKKQEENDVHQAMLAVKEDFNMTARNRRLRREELKVKEAEIKGHLLKFDQFLKENEMKRVRAMKKAENERKLALQKAIELRALEVDLQVLTEERDRLARLAKKNEIYLDYMLKVVRLCKQFDEPRQVMPRFDTLVQTREDLLQNSKEGEASVNQALTLQAHYIEQSQDRIINYNNKLALLQTELDTVTSHAMLWESKWVHIQNTAAKKTLLLGTIKMATLNLFVSMCGKDKRGMCTEDTGEQLSQIQSFLLNLISIMEELHKAEHK</sequence>
<dbReference type="Pfam" id="PF13863">
    <property type="entry name" value="DUF4200"/>
    <property type="match status" value="1"/>
</dbReference>
<organism evidence="4 5">
    <name type="scientific">Alosa alosa</name>
    <name type="common">allis shad</name>
    <dbReference type="NCBI Taxonomy" id="278164"/>
    <lineage>
        <taxon>Eukaryota</taxon>
        <taxon>Metazoa</taxon>
        <taxon>Chordata</taxon>
        <taxon>Craniata</taxon>
        <taxon>Vertebrata</taxon>
        <taxon>Euteleostomi</taxon>
        <taxon>Actinopterygii</taxon>
        <taxon>Neopterygii</taxon>
        <taxon>Teleostei</taxon>
        <taxon>Clupei</taxon>
        <taxon>Clupeiformes</taxon>
        <taxon>Clupeoidei</taxon>
        <taxon>Clupeidae</taxon>
        <taxon>Alosa</taxon>
    </lineage>
</organism>
<evidence type="ECO:0000256" key="1">
    <source>
        <dbReference type="ARBA" id="ARBA00023054"/>
    </source>
</evidence>
<dbReference type="PANTHER" id="PTHR21683">
    <property type="entry name" value="COILED-COIL DOMAIN-CONTAINING PROTEIN 42 LIKE-2-LIKE-RELATED"/>
    <property type="match status" value="1"/>
</dbReference>
<evidence type="ECO:0000256" key="2">
    <source>
        <dbReference type="SAM" id="Coils"/>
    </source>
</evidence>
<reference evidence="4" key="1">
    <citation type="submission" date="2020-10" db="EMBL/GenBank/DDBJ databases">
        <title>Chromosome-scale genome assembly of the Allis shad, Alosa alosa.</title>
        <authorList>
            <person name="Margot Z."/>
            <person name="Christophe K."/>
            <person name="Cabau C."/>
            <person name="Louis A."/>
            <person name="Berthelot C."/>
            <person name="Parey E."/>
            <person name="Roest Crollius H."/>
            <person name="Montfort J."/>
            <person name="Robinson-Rechavi M."/>
            <person name="Bucao C."/>
            <person name="Bouchez O."/>
            <person name="Gislard M."/>
            <person name="Lluch J."/>
            <person name="Milhes M."/>
            <person name="Lampietro C."/>
            <person name="Lopez Roques C."/>
            <person name="Donnadieu C."/>
            <person name="Braasch I."/>
            <person name="Desvignes T."/>
            <person name="Postlethwait J."/>
            <person name="Bobe J."/>
            <person name="Guiguen Y."/>
        </authorList>
    </citation>
    <scope>NUCLEOTIDE SEQUENCE</scope>
    <source>
        <strain evidence="4">M-15738</strain>
        <tissue evidence="4">Blood</tissue>
    </source>
</reference>
<keyword evidence="5" id="KW-1185">Reference proteome</keyword>
<dbReference type="InterPro" id="IPR025252">
    <property type="entry name" value="DUF4200"/>
</dbReference>
<evidence type="ECO:0000313" key="4">
    <source>
        <dbReference type="EMBL" id="KAG5275024.1"/>
    </source>
</evidence>
<feature type="coiled-coil region" evidence="2">
    <location>
        <begin position="118"/>
        <end position="155"/>
    </location>
</feature>
<accession>A0AAV6GJN5</accession>
<dbReference type="Proteomes" id="UP000823561">
    <property type="component" value="Chromosome 10"/>
</dbReference>
<feature type="domain" description="DUF4200" evidence="3">
    <location>
        <begin position="54"/>
        <end position="170"/>
    </location>
</feature>
<comment type="caution">
    <text evidence="4">The sequence shown here is derived from an EMBL/GenBank/DDBJ whole genome shotgun (WGS) entry which is preliminary data.</text>
</comment>
<dbReference type="EMBL" id="JADWDJ010000010">
    <property type="protein sequence ID" value="KAG5275024.1"/>
    <property type="molecule type" value="Genomic_DNA"/>
</dbReference>
<keyword evidence="1 2" id="KW-0175">Coiled coil</keyword>
<evidence type="ECO:0000313" key="5">
    <source>
        <dbReference type="Proteomes" id="UP000823561"/>
    </source>
</evidence>
<protein>
    <recommendedName>
        <fullName evidence="3">DUF4200 domain-containing protein</fullName>
    </recommendedName>
</protein>
<evidence type="ECO:0000259" key="3">
    <source>
        <dbReference type="Pfam" id="PF13863"/>
    </source>
</evidence>
<name>A0AAV6GJN5_9TELE</name>